<sequence length="168" mass="20076">METFALVIVIIISILKELILRYKDKLEQERDCEFVSFISFLRLKKTLTCNNRYRIFFKGALDFVYYIHDYWCGDLASRWCTYERIIAADLLQVPLEQIPKTNNCLKSFNSELRNESIKRISDNVLDEIGENTKRLNVEMKSILERISKNEDIRKLRDISNKIWKEQNI</sequence>
<dbReference type="AlphaFoldDB" id="A0A2N1P0L5"/>
<name>A0A2N1P0L5_9GLOM</name>
<comment type="caution">
    <text evidence="1">The sequence shown here is derived from an EMBL/GenBank/DDBJ whole genome shotgun (WGS) entry which is preliminary data.</text>
</comment>
<proteinExistence type="predicted"/>
<organism evidence="1 2">
    <name type="scientific">Rhizophagus irregularis</name>
    <dbReference type="NCBI Taxonomy" id="588596"/>
    <lineage>
        <taxon>Eukaryota</taxon>
        <taxon>Fungi</taxon>
        <taxon>Fungi incertae sedis</taxon>
        <taxon>Mucoromycota</taxon>
        <taxon>Glomeromycotina</taxon>
        <taxon>Glomeromycetes</taxon>
        <taxon>Glomerales</taxon>
        <taxon>Glomeraceae</taxon>
        <taxon>Rhizophagus</taxon>
    </lineage>
</organism>
<dbReference type="VEuPathDB" id="FungiDB:FUN_021209"/>
<dbReference type="VEuPathDB" id="FungiDB:RhiirFUN_003043"/>
<dbReference type="Proteomes" id="UP000233469">
    <property type="component" value="Unassembled WGS sequence"/>
</dbReference>
<evidence type="ECO:0000313" key="1">
    <source>
        <dbReference type="EMBL" id="PKK79679.1"/>
    </source>
</evidence>
<gene>
    <name evidence="1" type="ORF">RhiirC2_768868</name>
</gene>
<protein>
    <submittedName>
        <fullName evidence="1">Uncharacterized protein</fullName>
    </submittedName>
</protein>
<evidence type="ECO:0000313" key="2">
    <source>
        <dbReference type="Proteomes" id="UP000233469"/>
    </source>
</evidence>
<reference evidence="1 2" key="1">
    <citation type="submission" date="2016-04" db="EMBL/GenBank/DDBJ databases">
        <title>Genome analyses suggest a sexual origin of heterokaryosis in a supposedly ancient asexual fungus.</title>
        <authorList>
            <person name="Ropars J."/>
            <person name="Sedzielewska K."/>
            <person name="Noel J."/>
            <person name="Charron P."/>
            <person name="Farinelli L."/>
            <person name="Marton T."/>
            <person name="Kruger M."/>
            <person name="Pelin A."/>
            <person name="Brachmann A."/>
            <person name="Corradi N."/>
        </authorList>
    </citation>
    <scope>NUCLEOTIDE SEQUENCE [LARGE SCALE GENOMIC DNA]</scope>
    <source>
        <strain evidence="1 2">C2</strain>
    </source>
</reference>
<dbReference type="EMBL" id="LLXL01000037">
    <property type="protein sequence ID" value="PKK79679.1"/>
    <property type="molecule type" value="Genomic_DNA"/>
</dbReference>
<accession>A0A2N1P0L5</accession>
<reference evidence="1 2" key="2">
    <citation type="submission" date="2017-10" db="EMBL/GenBank/DDBJ databases">
        <title>Extensive intraspecific genome diversity in a model arbuscular mycorrhizal fungus.</title>
        <authorList>
            <person name="Chen E.C.H."/>
            <person name="Morin E."/>
            <person name="Baudet D."/>
            <person name="Noel J."/>
            <person name="Ndikumana S."/>
            <person name="Charron P."/>
            <person name="St-Onge C."/>
            <person name="Giorgi J."/>
            <person name="Grigoriev I.V."/>
            <person name="Roux C."/>
            <person name="Martin F.M."/>
            <person name="Corradi N."/>
        </authorList>
    </citation>
    <scope>NUCLEOTIDE SEQUENCE [LARGE SCALE GENOMIC DNA]</scope>
    <source>
        <strain evidence="1 2">C2</strain>
    </source>
</reference>